<proteinExistence type="predicted"/>
<keyword evidence="3" id="KW-1185">Reference proteome</keyword>
<comment type="caution">
    <text evidence="2">The sequence shown here is derived from an EMBL/GenBank/DDBJ whole genome shotgun (WGS) entry which is preliminary data.</text>
</comment>
<evidence type="ECO:0000313" key="2">
    <source>
        <dbReference type="EMBL" id="GGN44825.1"/>
    </source>
</evidence>
<feature type="transmembrane region" description="Helical" evidence="1">
    <location>
        <begin position="20"/>
        <end position="37"/>
    </location>
</feature>
<protein>
    <recommendedName>
        <fullName evidence="4">Flp family type IVb pilin</fullName>
    </recommendedName>
</protein>
<evidence type="ECO:0000313" key="3">
    <source>
        <dbReference type="Proteomes" id="UP000605099"/>
    </source>
</evidence>
<sequence length="62" mass="6761">MTSFRRLSNIIRNVRGTSSVEYGIILGMIVLVVFLAIEGLATETIGMWDDISTKSSNAINGK</sequence>
<organism evidence="2 3">
    <name type="scientific">Novosphingobium indicum</name>
    <dbReference type="NCBI Taxonomy" id="462949"/>
    <lineage>
        <taxon>Bacteria</taxon>
        <taxon>Pseudomonadati</taxon>
        <taxon>Pseudomonadota</taxon>
        <taxon>Alphaproteobacteria</taxon>
        <taxon>Sphingomonadales</taxon>
        <taxon>Sphingomonadaceae</taxon>
        <taxon>Novosphingobium</taxon>
    </lineage>
</organism>
<dbReference type="EMBL" id="BMLK01000004">
    <property type="protein sequence ID" value="GGN44825.1"/>
    <property type="molecule type" value="Genomic_DNA"/>
</dbReference>
<keyword evidence="1" id="KW-0812">Transmembrane</keyword>
<keyword evidence="1" id="KW-0472">Membrane</keyword>
<dbReference type="Proteomes" id="UP000605099">
    <property type="component" value="Unassembled WGS sequence"/>
</dbReference>
<gene>
    <name evidence="2" type="ORF">GCM10011349_10320</name>
</gene>
<accession>A0ABQ2JEC6</accession>
<evidence type="ECO:0000256" key="1">
    <source>
        <dbReference type="SAM" id="Phobius"/>
    </source>
</evidence>
<evidence type="ECO:0008006" key="4">
    <source>
        <dbReference type="Google" id="ProtNLM"/>
    </source>
</evidence>
<dbReference type="RefSeq" id="WP_188818629.1">
    <property type="nucleotide sequence ID" value="NZ_BMLK01000004.1"/>
</dbReference>
<keyword evidence="1" id="KW-1133">Transmembrane helix</keyword>
<name>A0ABQ2JEC6_9SPHN</name>
<reference evidence="3" key="1">
    <citation type="journal article" date="2019" name="Int. J. Syst. Evol. Microbiol.">
        <title>The Global Catalogue of Microorganisms (GCM) 10K type strain sequencing project: providing services to taxonomists for standard genome sequencing and annotation.</title>
        <authorList>
            <consortium name="The Broad Institute Genomics Platform"/>
            <consortium name="The Broad Institute Genome Sequencing Center for Infectious Disease"/>
            <person name="Wu L."/>
            <person name="Ma J."/>
        </authorList>
    </citation>
    <scope>NUCLEOTIDE SEQUENCE [LARGE SCALE GENOMIC DNA]</scope>
    <source>
        <strain evidence="3">CGMCC 1.6784</strain>
    </source>
</reference>